<name>C6AR02_TERTT</name>
<keyword evidence="1" id="KW-0732">Signal</keyword>
<evidence type="ECO:0000313" key="4">
    <source>
        <dbReference type="Proteomes" id="UP000009080"/>
    </source>
</evidence>
<accession>C6AR02</accession>
<dbReference type="CAZy" id="CBM6">
    <property type="family name" value="Carbohydrate-Binding Module Family 6"/>
</dbReference>
<proteinExistence type="predicted"/>
<protein>
    <submittedName>
        <fullName evidence="3">Carbohydrate binding module family 6 protein</fullName>
    </submittedName>
</protein>
<dbReference type="eggNOG" id="COG2730">
    <property type="taxonomic scope" value="Bacteria"/>
</dbReference>
<sequence length="161" mass="17429">MHIDAGTYNLGIYALTGGWNLNWVRLSSANTTPAFSITQEAEDYSLMQGIQSEATSDDGGGQNVGWVDAGDWLTYPVEIPSNGTYRVEYRVASPAGGTLSLDSDAGGTTYGSVDIPSTGGWQNWETINHTVQMRAGTHTFGIYAVTGGWNLNWWRITRIDG</sequence>
<dbReference type="InterPro" id="IPR008979">
    <property type="entry name" value="Galactose-bd-like_sf"/>
</dbReference>
<dbReference type="InterPro" id="IPR005084">
    <property type="entry name" value="CBM6"/>
</dbReference>
<dbReference type="CDD" id="cd04080">
    <property type="entry name" value="CBM6_cellulase-like"/>
    <property type="match status" value="1"/>
</dbReference>
<reference evidence="3 4" key="1">
    <citation type="journal article" date="2009" name="PLoS ONE">
        <title>The complete genome of Teredinibacter turnerae T7901: an intracellular endosymbiont of marine wood-boring bivalves (shipworms).</title>
        <authorList>
            <person name="Yang J.C."/>
            <person name="Madupu R."/>
            <person name="Durkin A.S."/>
            <person name="Ekborg N.A."/>
            <person name="Pedamallu C.S."/>
            <person name="Hostetler J.B."/>
            <person name="Radune D."/>
            <person name="Toms B.S."/>
            <person name="Henrissat B."/>
            <person name="Coutinho P.M."/>
            <person name="Schwarz S."/>
            <person name="Field L."/>
            <person name="Trindade-Silva A.E."/>
            <person name="Soares C.A.G."/>
            <person name="Elshahawi S."/>
            <person name="Hanora A."/>
            <person name="Schmidt E.W."/>
            <person name="Haygood M.G."/>
            <person name="Posfai J."/>
            <person name="Benner J."/>
            <person name="Madinger C."/>
            <person name="Nove J."/>
            <person name="Anton B."/>
            <person name="Chaudhary K."/>
            <person name="Foster J."/>
            <person name="Holman A."/>
            <person name="Kumar S."/>
            <person name="Lessard P.A."/>
            <person name="Luyten Y.A."/>
            <person name="Slatko B."/>
            <person name="Wood N."/>
            <person name="Wu B."/>
            <person name="Teplitski M."/>
            <person name="Mougous J.D."/>
            <person name="Ward N."/>
            <person name="Eisen J.A."/>
            <person name="Badger J.H."/>
            <person name="Distel D.L."/>
        </authorList>
    </citation>
    <scope>NUCLEOTIDE SEQUENCE [LARGE SCALE GENOMIC DNA]</scope>
    <source>
        <strain evidence="4">ATCC 39867 / T7901</strain>
    </source>
</reference>
<dbReference type="KEGG" id="ttu:TERTU_1674"/>
<dbReference type="Proteomes" id="UP000009080">
    <property type="component" value="Chromosome"/>
</dbReference>
<keyword evidence="4" id="KW-1185">Reference proteome</keyword>
<dbReference type="GO" id="GO:0030246">
    <property type="term" value="F:carbohydrate binding"/>
    <property type="evidence" value="ECO:0007669"/>
    <property type="project" value="InterPro"/>
</dbReference>
<evidence type="ECO:0000256" key="1">
    <source>
        <dbReference type="ARBA" id="ARBA00022729"/>
    </source>
</evidence>
<evidence type="ECO:0000313" key="3">
    <source>
        <dbReference type="EMBL" id="ACS93544.1"/>
    </source>
</evidence>
<dbReference type="PROSITE" id="PS51175">
    <property type="entry name" value="CBM6"/>
    <property type="match status" value="1"/>
</dbReference>
<dbReference type="Pfam" id="PF03422">
    <property type="entry name" value="CBM_6"/>
    <property type="match status" value="1"/>
</dbReference>
<dbReference type="SUPFAM" id="SSF49785">
    <property type="entry name" value="Galactose-binding domain-like"/>
    <property type="match status" value="1"/>
</dbReference>
<dbReference type="HOGENOM" id="CLU_1642897_0_0_6"/>
<organism evidence="3 4">
    <name type="scientific">Teredinibacter turnerae (strain ATCC 39867 / T7901)</name>
    <dbReference type="NCBI Taxonomy" id="377629"/>
    <lineage>
        <taxon>Bacteria</taxon>
        <taxon>Pseudomonadati</taxon>
        <taxon>Pseudomonadota</taxon>
        <taxon>Gammaproteobacteria</taxon>
        <taxon>Cellvibrionales</taxon>
        <taxon>Cellvibrionaceae</taxon>
        <taxon>Teredinibacter</taxon>
    </lineage>
</organism>
<evidence type="ECO:0000259" key="2">
    <source>
        <dbReference type="PROSITE" id="PS51175"/>
    </source>
</evidence>
<dbReference type="AlphaFoldDB" id="C6AR02"/>
<dbReference type="EMBL" id="CP001614">
    <property type="protein sequence ID" value="ACS93544.1"/>
    <property type="molecule type" value="Genomic_DNA"/>
</dbReference>
<dbReference type="SMART" id="SM00606">
    <property type="entry name" value="CBD_IV"/>
    <property type="match status" value="1"/>
</dbReference>
<dbReference type="InterPro" id="IPR006584">
    <property type="entry name" value="Cellulose-bd_IV"/>
</dbReference>
<feature type="domain" description="CBM6" evidence="2">
    <location>
        <begin position="37"/>
        <end position="157"/>
    </location>
</feature>
<dbReference type="Gene3D" id="2.60.120.260">
    <property type="entry name" value="Galactose-binding domain-like"/>
    <property type="match status" value="1"/>
</dbReference>
<dbReference type="STRING" id="377629.TERTU_1674"/>
<gene>
    <name evidence="3" type="ordered locus">TERTU_1674</name>
</gene>